<dbReference type="EMBL" id="GBRH01228230">
    <property type="protein sequence ID" value="JAD69665.1"/>
    <property type="molecule type" value="Transcribed_RNA"/>
</dbReference>
<name>A0A0A9C8F8_ARUDO</name>
<sequence>MYRWTVFGVVDRIAQEGTYASLYANC</sequence>
<organism evidence="1">
    <name type="scientific">Arundo donax</name>
    <name type="common">Giant reed</name>
    <name type="synonym">Donax arundinaceus</name>
    <dbReference type="NCBI Taxonomy" id="35708"/>
    <lineage>
        <taxon>Eukaryota</taxon>
        <taxon>Viridiplantae</taxon>
        <taxon>Streptophyta</taxon>
        <taxon>Embryophyta</taxon>
        <taxon>Tracheophyta</taxon>
        <taxon>Spermatophyta</taxon>
        <taxon>Magnoliopsida</taxon>
        <taxon>Liliopsida</taxon>
        <taxon>Poales</taxon>
        <taxon>Poaceae</taxon>
        <taxon>PACMAD clade</taxon>
        <taxon>Arundinoideae</taxon>
        <taxon>Arundineae</taxon>
        <taxon>Arundo</taxon>
    </lineage>
</organism>
<protein>
    <submittedName>
        <fullName evidence="1">Uncharacterized protein</fullName>
    </submittedName>
</protein>
<dbReference type="AlphaFoldDB" id="A0A0A9C8F8"/>
<evidence type="ECO:0000313" key="1">
    <source>
        <dbReference type="EMBL" id="JAD69665.1"/>
    </source>
</evidence>
<reference evidence="1" key="1">
    <citation type="submission" date="2014-09" db="EMBL/GenBank/DDBJ databases">
        <authorList>
            <person name="Magalhaes I.L.F."/>
            <person name="Oliveira U."/>
            <person name="Santos F.R."/>
            <person name="Vidigal T.H.D.A."/>
            <person name="Brescovit A.D."/>
            <person name="Santos A.J."/>
        </authorList>
    </citation>
    <scope>NUCLEOTIDE SEQUENCE</scope>
    <source>
        <tissue evidence="1">Shoot tissue taken approximately 20 cm above the soil surface</tissue>
    </source>
</reference>
<accession>A0A0A9C8F8</accession>
<proteinExistence type="predicted"/>
<reference evidence="1" key="2">
    <citation type="journal article" date="2015" name="Data Brief">
        <title>Shoot transcriptome of the giant reed, Arundo donax.</title>
        <authorList>
            <person name="Barrero R.A."/>
            <person name="Guerrero F.D."/>
            <person name="Moolhuijzen P."/>
            <person name="Goolsby J.A."/>
            <person name="Tidwell J."/>
            <person name="Bellgard S.E."/>
            <person name="Bellgard M.I."/>
        </authorList>
    </citation>
    <scope>NUCLEOTIDE SEQUENCE</scope>
    <source>
        <tissue evidence="1">Shoot tissue taken approximately 20 cm above the soil surface</tissue>
    </source>
</reference>